<dbReference type="RefSeq" id="WP_371387701.1">
    <property type="nucleotide sequence ID" value="NZ_JBGLYH010000057.1"/>
</dbReference>
<evidence type="ECO:0000313" key="1">
    <source>
        <dbReference type="EMBL" id="MEZ7198206.1"/>
    </source>
</evidence>
<reference evidence="1 2" key="1">
    <citation type="submission" date="2024-08" db="EMBL/GenBank/DDBJ databases">
        <title>Sulfate-reducing bacteria isolated from formation water of the oil field in Kazakhstan and description of Pseudodesulfovibrio sp.</title>
        <authorList>
            <person name="Bidzhieva S.K."/>
            <person name="Tourova T.P."/>
            <person name="Grouzdev D.S."/>
            <person name="Beletsky A.V."/>
            <person name="Sokolova D.S."/>
            <person name="Samigullina S.R."/>
            <person name="Poltaraus A.B."/>
            <person name="Avtukh A.N."/>
            <person name="Tereshina V.M."/>
            <person name="Zhaparov N.S."/>
            <person name="Mardanov A.V."/>
            <person name="Nazina T.N."/>
        </authorList>
    </citation>
    <scope>NUCLEOTIDE SEQUENCE [LARGE SCALE GENOMIC DNA]</scope>
    <source>
        <strain evidence="1 2">9FUS</strain>
    </source>
</reference>
<dbReference type="EMBL" id="JBGLYH010000057">
    <property type="protein sequence ID" value="MEZ7198206.1"/>
    <property type="molecule type" value="Genomic_DNA"/>
</dbReference>
<comment type="caution">
    <text evidence="1">The sequence shown here is derived from an EMBL/GenBank/DDBJ whole genome shotgun (WGS) entry which is preliminary data.</text>
</comment>
<evidence type="ECO:0000313" key="2">
    <source>
        <dbReference type="Proteomes" id="UP001568698"/>
    </source>
</evidence>
<protein>
    <submittedName>
        <fullName evidence="1">Uncharacterized protein</fullName>
    </submittedName>
</protein>
<accession>A0ABV4K7F7</accession>
<sequence>MAINQAITSLSAITLAFLTFFLAKYTKTLAIEAKKTRKQQSEPHVIVTAVHDFERPSIVMIVIKNIGHGLASNISFKASKNIVKAFGTDEKSVGEAQPITGGPLVSGIPTLGPGETRIIDWGQYYGLKKVYGEAELTVDCSFYFGEVLLPTVQCKIDVESFAGTIANEGLRLRGVKALESIAQKIK</sequence>
<name>A0ABV4K7F7_9BACT</name>
<proteinExistence type="predicted"/>
<keyword evidence="2" id="KW-1185">Reference proteome</keyword>
<organism evidence="1 2">
    <name type="scientific">Pseudodesulfovibrio karagichevae</name>
    <dbReference type="NCBI Taxonomy" id="3239305"/>
    <lineage>
        <taxon>Bacteria</taxon>
        <taxon>Pseudomonadati</taxon>
        <taxon>Thermodesulfobacteriota</taxon>
        <taxon>Desulfovibrionia</taxon>
        <taxon>Desulfovibrionales</taxon>
        <taxon>Desulfovibrionaceae</taxon>
    </lineage>
</organism>
<gene>
    <name evidence="1" type="ORF">AB6M95_15735</name>
</gene>
<dbReference type="Proteomes" id="UP001568698">
    <property type="component" value="Unassembled WGS sequence"/>
</dbReference>